<reference evidence="2 3" key="1">
    <citation type="journal article" date="2014" name="Int. J. Syst. Evol. Microbiol.">
        <title>Jeotgalibaca dankookensis gen. nov., sp. nov., a member of the family Carnobacteriaceae, isolated from seujeot (Korean traditional food).</title>
        <authorList>
            <person name="Lee D.G."/>
            <person name="Trujillo M.E."/>
            <person name="Kang H."/>
            <person name="Ahn T.Y."/>
        </authorList>
    </citation>
    <scope>NUCLEOTIDE SEQUENCE [LARGE SCALE GENOMIC DNA]</scope>
    <source>
        <strain evidence="2 3">EX-07</strain>
    </source>
</reference>
<evidence type="ECO:0000256" key="1">
    <source>
        <dbReference type="SAM" id="Phobius"/>
    </source>
</evidence>
<gene>
    <name evidence="2" type="primary">cdaR</name>
    <name evidence="2" type="ORF">BW727_102030</name>
</gene>
<keyword evidence="1" id="KW-0812">Transmembrane</keyword>
<evidence type="ECO:0000313" key="2">
    <source>
        <dbReference type="EMBL" id="AQS54344.1"/>
    </source>
</evidence>
<dbReference type="PANTHER" id="PTHR37804:SF1">
    <property type="entry name" value="CDAA REGULATORY PROTEIN CDAR"/>
    <property type="match status" value="1"/>
</dbReference>
<dbReference type="Gene3D" id="2.170.120.40">
    <property type="entry name" value="YbbR-like domain"/>
    <property type="match status" value="2"/>
</dbReference>
<dbReference type="Gene3D" id="2.170.120.30">
    <property type="match status" value="1"/>
</dbReference>
<dbReference type="STRING" id="708126.BW727_102030"/>
<protein>
    <submittedName>
        <fullName evidence="2">CdaA regulatory protein CdaR</fullName>
    </submittedName>
</protein>
<dbReference type="AlphaFoldDB" id="A0A1S6IS43"/>
<evidence type="ECO:0000313" key="3">
    <source>
        <dbReference type="Proteomes" id="UP000188993"/>
    </source>
</evidence>
<dbReference type="InterPro" id="IPR053154">
    <property type="entry name" value="c-di-AMP_regulator"/>
</dbReference>
<dbReference type="RefSeq" id="WP_062469191.1">
    <property type="nucleotide sequence ID" value="NZ_BBYN01000011.1"/>
</dbReference>
<organism evidence="2 3">
    <name type="scientific">Jeotgalibaca dankookensis</name>
    <dbReference type="NCBI Taxonomy" id="708126"/>
    <lineage>
        <taxon>Bacteria</taxon>
        <taxon>Bacillati</taxon>
        <taxon>Bacillota</taxon>
        <taxon>Bacilli</taxon>
        <taxon>Lactobacillales</taxon>
        <taxon>Carnobacteriaceae</taxon>
        <taxon>Jeotgalibaca</taxon>
    </lineage>
</organism>
<keyword evidence="1" id="KW-0472">Membrane</keyword>
<dbReference type="PANTHER" id="PTHR37804">
    <property type="entry name" value="CDAA REGULATORY PROTEIN CDAR"/>
    <property type="match status" value="1"/>
</dbReference>
<dbReference type="OrthoDB" id="2139417at2"/>
<dbReference type="EMBL" id="CP019728">
    <property type="protein sequence ID" value="AQS54344.1"/>
    <property type="molecule type" value="Genomic_DNA"/>
</dbReference>
<dbReference type="KEGG" id="jda:BW727_102030"/>
<keyword evidence="3" id="KW-1185">Reference proteome</keyword>
<keyword evidence="1" id="KW-1133">Transmembrane helix</keyword>
<sequence length="327" mass="36559">MNKKNNDIFKNIWFIRIVSLFVSILLFSYVYSENYGLTTTNRNDSISTLRSETISNLPIEVNMNTDQYFISGLPETVMLNLSGPESVIVQTLSANDFKITTEDLDLLGPGNHTIKLQVENLSDELTYQITPSRINVQIEEKVSFESAVEVLFDSSAVADDYVAKEPILSREKVVVSGPSSTIERIDRIYVRVPADETIIKTINEKTVVQVEDSNRNKLNVVVEPQEINVEIPVEPYKKEIPIRLTQVGTPVAGLTYQMSVVGNDEITATGNKKLLAEVDEVLLEIDVSKVNSSKIITKKIKPLDIEGATIAPEQVEIEITVEKEKPE</sequence>
<dbReference type="Proteomes" id="UP000188993">
    <property type="component" value="Chromosome"/>
</dbReference>
<dbReference type="InterPro" id="IPR012505">
    <property type="entry name" value="YbbR"/>
</dbReference>
<feature type="transmembrane region" description="Helical" evidence="1">
    <location>
        <begin position="12"/>
        <end position="31"/>
    </location>
</feature>
<proteinExistence type="predicted"/>
<dbReference type="Pfam" id="PF07949">
    <property type="entry name" value="YbbR"/>
    <property type="match status" value="3"/>
</dbReference>
<accession>A0A1S6IS43</accession>
<name>A0A1S6IS43_9LACT</name>